<evidence type="ECO:0000256" key="12">
    <source>
        <dbReference type="ARBA" id="ARBA00023242"/>
    </source>
</evidence>
<feature type="region of interest" description="Disordered" evidence="18">
    <location>
        <begin position="296"/>
        <end position="315"/>
    </location>
</feature>
<evidence type="ECO:0000313" key="21">
    <source>
        <dbReference type="Proteomes" id="UP000829354"/>
    </source>
</evidence>
<protein>
    <recommendedName>
        <fullName evidence="16">Histone-lysine N-methyltransferase Suv4-20</fullName>
        <ecNumber evidence="3">2.1.1.362</ecNumber>
    </recommendedName>
    <alternativeName>
        <fullName evidence="17">SET domain-containing protein 4</fullName>
    </alternativeName>
</protein>
<dbReference type="Gene3D" id="1.10.10.1700">
    <property type="entry name" value="Histone-lysine N-methyltransferase"/>
    <property type="match status" value="1"/>
</dbReference>
<keyword evidence="8" id="KW-0949">S-adenosyl-L-methionine</keyword>
<dbReference type="GO" id="GO:0005694">
    <property type="term" value="C:chromosome"/>
    <property type="evidence" value="ECO:0007669"/>
    <property type="project" value="UniProtKB-SubCell"/>
</dbReference>
<comment type="subcellular location">
    <subcellularLocation>
        <location evidence="2">Chromosome</location>
    </subcellularLocation>
    <subcellularLocation>
        <location evidence="1">Nucleus</location>
    </subcellularLocation>
</comment>
<dbReference type="PANTHER" id="PTHR12977:SF4">
    <property type="entry name" value="HISTONE-LYSINE N-METHYLTRANSFERASE KMT5B"/>
    <property type="match status" value="1"/>
</dbReference>
<keyword evidence="4" id="KW-0158">Chromosome</keyword>
<evidence type="ECO:0000256" key="14">
    <source>
        <dbReference type="ARBA" id="ARBA00052814"/>
    </source>
</evidence>
<evidence type="ECO:0000256" key="17">
    <source>
        <dbReference type="ARBA" id="ARBA00082095"/>
    </source>
</evidence>
<keyword evidence="10" id="KW-0805">Transcription regulation</keyword>
<gene>
    <name evidence="20" type="ORF">L5515_014546</name>
</gene>
<keyword evidence="6" id="KW-0489">Methyltransferase</keyword>
<sequence length="328" mass="37741">MSHAPGEGRPVSSLFPARCNEEVASQNATTMATLNEIELSEVKIEELSLNFKETPRQDHSMTPVELCYFDDFATTLVVDAVLNFSTHKMCKKRRYLYGDEQRVARELMERFRKDQDWTPAIYGFLNMRSVRSFIEKLAFNKQLEFRDHIIRFLNVFHHDSGYTIQECTRYSLEGNQGAKLVATRAWYRGDKIQRLSGVVCLLSTQDEDTILQPEGSDFSVMYSNRKRCSTLWLGPGAYINHDCRPTCEFVSHGSTAHIRVLRDMVAGDEITCFYGSEFFGPKNMDCECLTCEKTKRGKFSTSDEEENDEPSALSEKRIKYGLRSRSRV</sequence>
<evidence type="ECO:0000256" key="8">
    <source>
        <dbReference type="ARBA" id="ARBA00022691"/>
    </source>
</evidence>
<reference evidence="20 21" key="1">
    <citation type="submission" date="2022-04" db="EMBL/GenBank/DDBJ databases">
        <title>Chromosome-level reference genomes for two strains of Caenorhabditis briggsae: an improved platform for comparative genomics.</title>
        <authorList>
            <person name="Stevens L."/>
            <person name="Andersen E."/>
        </authorList>
    </citation>
    <scope>NUCLEOTIDE SEQUENCE [LARGE SCALE GENOMIC DNA]</scope>
    <source>
        <strain evidence="20">VX34</strain>
        <tissue evidence="20">Whole-organism</tissue>
    </source>
</reference>
<evidence type="ECO:0000256" key="9">
    <source>
        <dbReference type="ARBA" id="ARBA00022853"/>
    </source>
</evidence>
<evidence type="ECO:0000259" key="19">
    <source>
        <dbReference type="PROSITE" id="PS50280"/>
    </source>
</evidence>
<evidence type="ECO:0000256" key="18">
    <source>
        <dbReference type="SAM" id="MobiDB-lite"/>
    </source>
</evidence>
<dbReference type="InterPro" id="IPR046341">
    <property type="entry name" value="SET_dom_sf"/>
</dbReference>
<dbReference type="FunFam" id="2.170.270.10:FF:000006">
    <property type="entry name" value="Histone-lysine N-methyltransferase"/>
    <property type="match status" value="1"/>
</dbReference>
<dbReference type="InterPro" id="IPR041938">
    <property type="entry name" value="Hist-Lys_N-MTase_N"/>
</dbReference>
<evidence type="ECO:0000256" key="2">
    <source>
        <dbReference type="ARBA" id="ARBA00004286"/>
    </source>
</evidence>
<name>A0AAE9J8H8_CAEBR</name>
<dbReference type="SMART" id="SM00317">
    <property type="entry name" value="SET"/>
    <property type="match status" value="1"/>
</dbReference>
<keyword evidence="12" id="KW-0539">Nucleus</keyword>
<evidence type="ECO:0000256" key="5">
    <source>
        <dbReference type="ARBA" id="ARBA00022491"/>
    </source>
</evidence>
<evidence type="ECO:0000256" key="7">
    <source>
        <dbReference type="ARBA" id="ARBA00022679"/>
    </source>
</evidence>
<proteinExistence type="predicted"/>
<dbReference type="InterPro" id="IPR039977">
    <property type="entry name" value="Suv4-20/Set9"/>
</dbReference>
<keyword evidence="11" id="KW-0804">Transcription</keyword>
<evidence type="ECO:0000256" key="11">
    <source>
        <dbReference type="ARBA" id="ARBA00023163"/>
    </source>
</evidence>
<dbReference type="InterPro" id="IPR001214">
    <property type="entry name" value="SET_dom"/>
</dbReference>
<keyword evidence="7" id="KW-0808">Transferase</keyword>
<evidence type="ECO:0000256" key="16">
    <source>
        <dbReference type="ARBA" id="ARBA00071597"/>
    </source>
</evidence>
<evidence type="ECO:0000256" key="3">
    <source>
        <dbReference type="ARBA" id="ARBA00012188"/>
    </source>
</evidence>
<accession>A0AAE9J8H8</accession>
<evidence type="ECO:0000256" key="6">
    <source>
        <dbReference type="ARBA" id="ARBA00022603"/>
    </source>
</evidence>
<comment type="catalytic activity">
    <reaction evidence="13">
        <text>N(6)-methyl-L-lysyl(20)-[histone H4] + S-adenosyl-L-methionine = N(6),N(6)-dimethyl-L-lysyl(20)-[histone H4] + S-adenosyl-L-homocysteine + H(+)</text>
        <dbReference type="Rhea" id="RHEA:60348"/>
        <dbReference type="Rhea" id="RHEA-COMP:15555"/>
        <dbReference type="Rhea" id="RHEA-COMP:15556"/>
        <dbReference type="ChEBI" id="CHEBI:15378"/>
        <dbReference type="ChEBI" id="CHEBI:57856"/>
        <dbReference type="ChEBI" id="CHEBI:59789"/>
        <dbReference type="ChEBI" id="CHEBI:61929"/>
        <dbReference type="ChEBI" id="CHEBI:61976"/>
        <dbReference type="EC" id="2.1.1.362"/>
    </reaction>
</comment>
<dbReference type="SUPFAM" id="SSF82199">
    <property type="entry name" value="SET domain"/>
    <property type="match status" value="1"/>
</dbReference>
<comment type="function">
    <text evidence="15">Histone methyltransferase that specifically di- and trimethylates 'Lys-20' of histone H4 (H4K20me2/me3). H4 'Lys-20' trimethylation represents a specific tag for epigenetic transcriptional repression. Contributes to dosage compensation of X chromosome-relative to autosome-linked gene expression, possibly by converting H4K20me1 to H4K20m2/me3 on autosomes. Involved in the regulation of growth and body fat metabolism downstream of the TOR complex 2 pathway.</text>
</comment>
<evidence type="ECO:0000256" key="13">
    <source>
        <dbReference type="ARBA" id="ARBA00051837"/>
    </source>
</evidence>
<dbReference type="FunFam" id="1.10.10.1700:FF:000001">
    <property type="entry name" value="Histone-lysine N-methyltransferase"/>
    <property type="match status" value="1"/>
</dbReference>
<dbReference type="GO" id="GO:0005634">
    <property type="term" value="C:nucleus"/>
    <property type="evidence" value="ECO:0007669"/>
    <property type="project" value="UniProtKB-SubCell"/>
</dbReference>
<dbReference type="PANTHER" id="PTHR12977">
    <property type="entry name" value="SUPPRESSOR OF VARIEGATION 4-20-RELATED"/>
    <property type="match status" value="1"/>
</dbReference>
<dbReference type="PROSITE" id="PS51570">
    <property type="entry name" value="SAM_MT43_SUVAR420_2"/>
    <property type="match status" value="1"/>
</dbReference>
<evidence type="ECO:0000256" key="4">
    <source>
        <dbReference type="ARBA" id="ARBA00022454"/>
    </source>
</evidence>
<evidence type="ECO:0000256" key="10">
    <source>
        <dbReference type="ARBA" id="ARBA00023015"/>
    </source>
</evidence>
<keyword evidence="9" id="KW-0156">Chromatin regulator</keyword>
<keyword evidence="5" id="KW-0678">Repressor</keyword>
<dbReference type="GO" id="GO:0032259">
    <property type="term" value="P:methylation"/>
    <property type="evidence" value="ECO:0007669"/>
    <property type="project" value="UniProtKB-KW"/>
</dbReference>
<dbReference type="CDD" id="cd10524">
    <property type="entry name" value="SET_Suv4-20-like"/>
    <property type="match status" value="1"/>
</dbReference>
<dbReference type="AlphaFoldDB" id="A0AAE9J8H8"/>
<evidence type="ECO:0000313" key="20">
    <source>
        <dbReference type="EMBL" id="UMM18516.1"/>
    </source>
</evidence>
<keyword evidence="21" id="KW-1185">Reference proteome</keyword>
<feature type="domain" description="SET" evidence="19">
    <location>
        <begin position="165"/>
        <end position="275"/>
    </location>
</feature>
<dbReference type="InterPro" id="IPR025790">
    <property type="entry name" value="Suv4-20_animal"/>
</dbReference>
<organism evidence="20 21">
    <name type="scientific">Caenorhabditis briggsae</name>
    <dbReference type="NCBI Taxonomy" id="6238"/>
    <lineage>
        <taxon>Eukaryota</taxon>
        <taxon>Metazoa</taxon>
        <taxon>Ecdysozoa</taxon>
        <taxon>Nematoda</taxon>
        <taxon>Chromadorea</taxon>
        <taxon>Rhabditida</taxon>
        <taxon>Rhabditina</taxon>
        <taxon>Rhabditomorpha</taxon>
        <taxon>Rhabditoidea</taxon>
        <taxon>Rhabditidae</taxon>
        <taxon>Peloderinae</taxon>
        <taxon>Caenorhabditis</taxon>
    </lineage>
</organism>
<comment type="catalytic activity">
    <reaction evidence="14">
        <text>N(6),N(6)-dimethyl-L-lysyl(20)-[histone H4] + S-adenosyl-L-methionine = N(6),N(6),N(6)-trimethyl-L-lysyl(20)-[histone H4] + S-adenosyl-L-homocysteine + H(+)</text>
        <dbReference type="Rhea" id="RHEA:61992"/>
        <dbReference type="Rhea" id="RHEA-COMP:15556"/>
        <dbReference type="Rhea" id="RHEA-COMP:15998"/>
        <dbReference type="ChEBI" id="CHEBI:15378"/>
        <dbReference type="ChEBI" id="CHEBI:57856"/>
        <dbReference type="ChEBI" id="CHEBI:59789"/>
        <dbReference type="ChEBI" id="CHEBI:61961"/>
        <dbReference type="ChEBI" id="CHEBI:61976"/>
    </reaction>
</comment>
<evidence type="ECO:0000256" key="1">
    <source>
        <dbReference type="ARBA" id="ARBA00004123"/>
    </source>
</evidence>
<dbReference type="Gene3D" id="2.170.270.10">
    <property type="entry name" value="SET domain"/>
    <property type="match status" value="1"/>
</dbReference>
<evidence type="ECO:0000256" key="15">
    <source>
        <dbReference type="ARBA" id="ARBA00059646"/>
    </source>
</evidence>
<dbReference type="PROSITE" id="PS50280">
    <property type="entry name" value="SET"/>
    <property type="match status" value="1"/>
</dbReference>
<dbReference type="Proteomes" id="UP000829354">
    <property type="component" value="Chromosome II"/>
</dbReference>
<dbReference type="Pfam" id="PF00856">
    <property type="entry name" value="SET"/>
    <property type="match status" value="1"/>
</dbReference>
<dbReference type="EMBL" id="CP092621">
    <property type="protein sequence ID" value="UMM18516.1"/>
    <property type="molecule type" value="Genomic_DNA"/>
</dbReference>
<dbReference type="EC" id="2.1.1.362" evidence="3"/>
<dbReference type="GO" id="GO:0140941">
    <property type="term" value="F:histone H4K20me methyltransferase activity"/>
    <property type="evidence" value="ECO:0007669"/>
    <property type="project" value="UniProtKB-EC"/>
</dbReference>